<proteinExistence type="predicted"/>
<name>F2PSJ6_TRIEC</name>
<dbReference type="HOGENOM" id="CLU_2198847_0_0_1"/>
<dbReference type="VEuPathDB" id="FungiDB:TEQG_03948"/>
<protein>
    <submittedName>
        <fullName evidence="1">Uncharacterized protein</fullName>
    </submittedName>
</protein>
<dbReference type="Proteomes" id="UP000009169">
    <property type="component" value="Unassembled WGS sequence"/>
</dbReference>
<organism evidence="1 2">
    <name type="scientific">Trichophyton equinum (strain ATCC MYA-4606 / CBS 127.97)</name>
    <name type="common">Horse ringworm fungus</name>
    <dbReference type="NCBI Taxonomy" id="559882"/>
    <lineage>
        <taxon>Eukaryota</taxon>
        <taxon>Fungi</taxon>
        <taxon>Dikarya</taxon>
        <taxon>Ascomycota</taxon>
        <taxon>Pezizomycotina</taxon>
        <taxon>Eurotiomycetes</taxon>
        <taxon>Eurotiomycetidae</taxon>
        <taxon>Onygenales</taxon>
        <taxon>Arthrodermataceae</taxon>
        <taxon>Trichophyton</taxon>
    </lineage>
</organism>
<reference evidence="2" key="1">
    <citation type="journal article" date="2012" name="MBio">
        <title>Comparative genome analysis of Trichophyton rubrum and related dermatophytes reveals candidate genes involved in infection.</title>
        <authorList>
            <person name="Martinez D.A."/>
            <person name="Oliver B.G."/>
            <person name="Graeser Y."/>
            <person name="Goldberg J.M."/>
            <person name="Li W."/>
            <person name="Martinez-Rossi N.M."/>
            <person name="Monod M."/>
            <person name="Shelest E."/>
            <person name="Barton R.C."/>
            <person name="Birch E."/>
            <person name="Brakhage A.A."/>
            <person name="Chen Z."/>
            <person name="Gurr S.J."/>
            <person name="Heiman D."/>
            <person name="Heitman J."/>
            <person name="Kosti I."/>
            <person name="Rossi A."/>
            <person name="Saif S."/>
            <person name="Samalova M."/>
            <person name="Saunders C.W."/>
            <person name="Shea T."/>
            <person name="Summerbell R.C."/>
            <person name="Xu J."/>
            <person name="Young S."/>
            <person name="Zeng Q."/>
            <person name="Birren B.W."/>
            <person name="Cuomo C.A."/>
            <person name="White T.C."/>
        </authorList>
    </citation>
    <scope>NUCLEOTIDE SEQUENCE [LARGE SCALE GENOMIC DNA]</scope>
    <source>
        <strain evidence="2">ATCC MYA-4606 / CBS 127.97</strain>
    </source>
</reference>
<dbReference type="EMBL" id="DS995735">
    <property type="protein sequence ID" value="EGE04775.1"/>
    <property type="molecule type" value="Genomic_DNA"/>
</dbReference>
<evidence type="ECO:0000313" key="2">
    <source>
        <dbReference type="Proteomes" id="UP000009169"/>
    </source>
</evidence>
<accession>F2PSJ6</accession>
<evidence type="ECO:0000313" key="1">
    <source>
        <dbReference type="EMBL" id="EGE04775.1"/>
    </source>
</evidence>
<dbReference type="AlphaFoldDB" id="F2PSJ6"/>
<sequence>MAVSHALSHHAVGFAARKQCSGLSPPAWGLQTIARITSHARLANTLDILNMSGVKKYTDGLCFEPGVSLKTGDPACPAETRRVVMKTITRKKAERKAVKVLRTEYRVV</sequence>
<keyword evidence="2" id="KW-1185">Reference proteome</keyword>
<gene>
    <name evidence="1" type="ORF">TEQG_03948</name>
</gene>